<feature type="compositionally biased region" description="Basic and acidic residues" evidence="1">
    <location>
        <begin position="124"/>
        <end position="138"/>
    </location>
</feature>
<protein>
    <submittedName>
        <fullName evidence="2">Uncharacterized protein</fullName>
    </submittedName>
</protein>
<evidence type="ECO:0000313" key="2">
    <source>
        <dbReference type="EMBL" id="GEU41943.1"/>
    </source>
</evidence>
<dbReference type="EMBL" id="BKCJ010001504">
    <property type="protein sequence ID" value="GEU41943.1"/>
    <property type="molecule type" value="Genomic_DNA"/>
</dbReference>
<sequence length="655" mass="75785">MNSEEHDSFFSKLINPVDGEFKFDMEIPDTMVNDVIKKSAGYKYYKTKKGQSKEDNDEEESEEKVVSRTGRGRGKGYICSGNQEVNDLRKLKKDIVPRKKRTITYADNLIETGDEAGLLVKSISGKEQRHQQQDINKDDDIDDAENSKIEKFDDDSDKGDDDAAGLGQLEKVQRIRSKSGALSSINVPDAIEESVQANVLTEMKKQLPSHNNQINLFTTPSPTNTDDLSEMELMIKLYNMMYHKKFFETYDTRQKLYDILFDSMSLDQELLNAQDTEPSSSKSCHDDQDPPNDHEGEKRSKKRKYIRESSSKSSKKDKAPMDSVQDDIPIDKPQDKEKEVIQIHPNMEWFTKKSGIVDVTKRKSRCYRGKENKELIKKDELTIADLEGVRLEMLKIQYKNYVELEYHVDQLKAPVLEEAQWSDGDNDSILARKISTLHPLPNIVLQGITFEGIEDMISNRCCKKIHLYQVDAMNGIHHLDDMRKDFFKAEMGNRSTHKVYSDKRIITVVSLNMKKKCGYSFLTSIKVKRIDKKEYEFCYADLPRLNLNYIEDMYLLKVQGKLHHLKLEFKIDFINALLLYIRRDVIKNKIEDVQLGVESYQRTLNLTKPKFYFSGIDQKVSYTTSGTEKGVVYLNKHDIKSFMKLDEVHKFCDGT</sequence>
<accession>A0A6L2JY15</accession>
<reference evidence="2" key="1">
    <citation type="journal article" date="2019" name="Sci. Rep.">
        <title>Draft genome of Tanacetum cinerariifolium, the natural source of mosquito coil.</title>
        <authorList>
            <person name="Yamashiro T."/>
            <person name="Shiraishi A."/>
            <person name="Satake H."/>
            <person name="Nakayama K."/>
        </authorList>
    </citation>
    <scope>NUCLEOTIDE SEQUENCE</scope>
</reference>
<feature type="compositionally biased region" description="Basic and acidic residues" evidence="1">
    <location>
        <begin position="283"/>
        <end position="298"/>
    </location>
</feature>
<proteinExistence type="predicted"/>
<evidence type="ECO:0000256" key="1">
    <source>
        <dbReference type="SAM" id="MobiDB-lite"/>
    </source>
</evidence>
<comment type="caution">
    <text evidence="2">The sequence shown here is derived from an EMBL/GenBank/DDBJ whole genome shotgun (WGS) entry which is preliminary data.</text>
</comment>
<name>A0A6L2JY15_TANCI</name>
<feature type="region of interest" description="Disordered" evidence="1">
    <location>
        <begin position="272"/>
        <end position="337"/>
    </location>
</feature>
<feature type="region of interest" description="Disordered" evidence="1">
    <location>
        <begin position="46"/>
        <end position="79"/>
    </location>
</feature>
<organism evidence="2">
    <name type="scientific">Tanacetum cinerariifolium</name>
    <name type="common">Dalmatian daisy</name>
    <name type="synonym">Chrysanthemum cinerariifolium</name>
    <dbReference type="NCBI Taxonomy" id="118510"/>
    <lineage>
        <taxon>Eukaryota</taxon>
        <taxon>Viridiplantae</taxon>
        <taxon>Streptophyta</taxon>
        <taxon>Embryophyta</taxon>
        <taxon>Tracheophyta</taxon>
        <taxon>Spermatophyta</taxon>
        <taxon>Magnoliopsida</taxon>
        <taxon>eudicotyledons</taxon>
        <taxon>Gunneridae</taxon>
        <taxon>Pentapetalae</taxon>
        <taxon>asterids</taxon>
        <taxon>campanulids</taxon>
        <taxon>Asterales</taxon>
        <taxon>Asteraceae</taxon>
        <taxon>Asteroideae</taxon>
        <taxon>Anthemideae</taxon>
        <taxon>Anthemidinae</taxon>
        <taxon>Tanacetum</taxon>
    </lineage>
</organism>
<feature type="compositionally biased region" description="Polar residues" evidence="1">
    <location>
        <begin position="272"/>
        <end position="282"/>
    </location>
</feature>
<feature type="compositionally biased region" description="Basic and acidic residues" evidence="1">
    <location>
        <begin position="306"/>
        <end position="320"/>
    </location>
</feature>
<dbReference type="AlphaFoldDB" id="A0A6L2JY15"/>
<feature type="region of interest" description="Disordered" evidence="1">
    <location>
        <begin position="123"/>
        <end position="164"/>
    </location>
</feature>
<gene>
    <name evidence="2" type="ORF">Tci_013921</name>
</gene>
<feature type="compositionally biased region" description="Acidic residues" evidence="1">
    <location>
        <begin position="152"/>
        <end position="163"/>
    </location>
</feature>